<dbReference type="STRING" id="675120.N1PYU7"/>
<dbReference type="PANTHER" id="PTHR10961:SF15">
    <property type="entry name" value="FAD DEPENDENT OXIDOREDUCTASE DOMAIN-CONTAINING PROTEIN"/>
    <property type="match status" value="1"/>
</dbReference>
<dbReference type="eggNOG" id="KOG2820">
    <property type="taxonomic scope" value="Eukaryota"/>
</dbReference>
<evidence type="ECO:0000256" key="2">
    <source>
        <dbReference type="ARBA" id="ARBA00010989"/>
    </source>
</evidence>
<dbReference type="PANTHER" id="PTHR10961">
    <property type="entry name" value="PEROXISOMAL SARCOSINE OXIDASE"/>
    <property type="match status" value="1"/>
</dbReference>
<sequence>MGGQELRKDSKIVIIGAGVFGLSTTLHLLKRGYTNIHIFDKQPFDKNHYSEVDGADGASCDLNKIVRASYGGEHMYQDLAFKAMPEWRRWNSELLNCERADLPPTLDPSIPLWHNCGFLRLTKDGLESKEIQTQQNFPNDIKHTQYRVSDPQRRIDAQKEGIPASKIDPFHRLERQLPVDGILDTTAGFVLASRACTWALHLCQESPSVTTHFGPDHGLQSIMKTKNRVSGIVTTGIERHTTDLVLLACGGWTPSLIPEVEHLLETTGGSVLSIQLPPHRKDLWERYSEENFPVWSWNMGSYEVPGESIGGIYGMPRTPEGIVKVAFRGAKWTSYTRHTSSGEALSYPNTDADKIPLEAMRVIRTFVAENMSDLLELDLSNCRLCWYTDSVDNSFLIDYVPGTEGLVVASGGSGHGFKFLPVLGEHIVDVIEGKDTAYTRLFKWRDVPKGKRNGLEEGPNGWRTLDKQKLAGNAQWRQAGSGNSKL</sequence>
<dbReference type="InterPro" id="IPR036188">
    <property type="entry name" value="FAD/NAD-bd_sf"/>
</dbReference>
<dbReference type="OMA" id="VINCGPW"/>
<reference evidence="9" key="1">
    <citation type="journal article" date="2012" name="PLoS Genet.">
        <title>The genomes of the fungal plant pathogens Cladosporium fulvum and Dothistroma septosporum reveal adaptation to different hosts and lifestyles but also signatures of common ancestry.</title>
        <authorList>
            <person name="de Wit P.J.G.M."/>
            <person name="van der Burgt A."/>
            <person name="Oekmen B."/>
            <person name="Stergiopoulos I."/>
            <person name="Abd-Elsalam K.A."/>
            <person name="Aerts A.L."/>
            <person name="Bahkali A.H."/>
            <person name="Beenen H.G."/>
            <person name="Chettri P."/>
            <person name="Cox M.P."/>
            <person name="Datema E."/>
            <person name="de Vries R.P."/>
            <person name="Dhillon B."/>
            <person name="Ganley A.R."/>
            <person name="Griffiths S.A."/>
            <person name="Guo Y."/>
            <person name="Hamelin R.C."/>
            <person name="Henrissat B."/>
            <person name="Kabir M.S."/>
            <person name="Jashni M.K."/>
            <person name="Kema G."/>
            <person name="Klaubauf S."/>
            <person name="Lapidus A."/>
            <person name="Levasseur A."/>
            <person name="Lindquist E."/>
            <person name="Mehrabi R."/>
            <person name="Ohm R.A."/>
            <person name="Owen T.J."/>
            <person name="Salamov A."/>
            <person name="Schwelm A."/>
            <person name="Schijlen E."/>
            <person name="Sun H."/>
            <person name="van den Burg H.A."/>
            <person name="van Ham R.C.H.J."/>
            <person name="Zhang S."/>
            <person name="Goodwin S.B."/>
            <person name="Grigoriev I.V."/>
            <person name="Collemare J."/>
            <person name="Bradshaw R.E."/>
        </authorList>
    </citation>
    <scope>NUCLEOTIDE SEQUENCE [LARGE SCALE GENOMIC DNA]</scope>
    <source>
        <strain evidence="9">NZE10 / CBS 128990</strain>
    </source>
</reference>
<evidence type="ECO:0000256" key="5">
    <source>
        <dbReference type="ARBA" id="ARBA00023002"/>
    </source>
</evidence>
<evidence type="ECO:0000256" key="6">
    <source>
        <dbReference type="SAM" id="Phobius"/>
    </source>
</evidence>
<organism evidence="8 9">
    <name type="scientific">Dothistroma septosporum (strain NZE10 / CBS 128990)</name>
    <name type="common">Red band needle blight fungus</name>
    <name type="synonym">Mycosphaerella pini</name>
    <dbReference type="NCBI Taxonomy" id="675120"/>
    <lineage>
        <taxon>Eukaryota</taxon>
        <taxon>Fungi</taxon>
        <taxon>Dikarya</taxon>
        <taxon>Ascomycota</taxon>
        <taxon>Pezizomycotina</taxon>
        <taxon>Dothideomycetes</taxon>
        <taxon>Dothideomycetidae</taxon>
        <taxon>Mycosphaerellales</taxon>
        <taxon>Mycosphaerellaceae</taxon>
        <taxon>Dothistroma</taxon>
    </lineage>
</organism>
<evidence type="ECO:0000256" key="1">
    <source>
        <dbReference type="ARBA" id="ARBA00001974"/>
    </source>
</evidence>
<dbReference type="EMBL" id="KB446536">
    <property type="protein sequence ID" value="EME47419.1"/>
    <property type="molecule type" value="Genomic_DNA"/>
</dbReference>
<dbReference type="Proteomes" id="UP000016933">
    <property type="component" value="Unassembled WGS sequence"/>
</dbReference>
<dbReference type="OrthoDB" id="2219495at2759"/>
<dbReference type="GO" id="GO:0050660">
    <property type="term" value="F:flavin adenine dinucleotide binding"/>
    <property type="evidence" value="ECO:0007669"/>
    <property type="project" value="InterPro"/>
</dbReference>
<proteinExistence type="inferred from homology"/>
<gene>
    <name evidence="8" type="ORF">DOTSEDRAFT_166445</name>
</gene>
<dbReference type="InterPro" id="IPR045170">
    <property type="entry name" value="MTOX"/>
</dbReference>
<evidence type="ECO:0000259" key="7">
    <source>
        <dbReference type="Pfam" id="PF01266"/>
    </source>
</evidence>
<dbReference type="HOGENOM" id="CLU_007884_0_0_1"/>
<feature type="domain" description="FAD dependent oxidoreductase" evidence="7">
    <location>
        <begin position="11"/>
        <end position="429"/>
    </location>
</feature>
<dbReference type="AlphaFoldDB" id="N1PYU7"/>
<dbReference type="SUPFAM" id="SSF51905">
    <property type="entry name" value="FAD/NAD(P)-binding domain"/>
    <property type="match status" value="1"/>
</dbReference>
<keyword evidence="6" id="KW-1133">Transmembrane helix</keyword>
<keyword evidence="4" id="KW-0274">FAD</keyword>
<keyword evidence="5" id="KW-0560">Oxidoreductase</keyword>
<keyword evidence="6" id="KW-0472">Membrane</keyword>
<evidence type="ECO:0000313" key="8">
    <source>
        <dbReference type="EMBL" id="EME47419.1"/>
    </source>
</evidence>
<keyword evidence="9" id="KW-1185">Reference proteome</keyword>
<name>N1PYU7_DOTSN</name>
<evidence type="ECO:0000313" key="9">
    <source>
        <dbReference type="Proteomes" id="UP000016933"/>
    </source>
</evidence>
<keyword evidence="6" id="KW-0812">Transmembrane</keyword>
<keyword evidence="3" id="KW-0285">Flavoprotein</keyword>
<comment type="similarity">
    <text evidence="2">Belongs to the MSOX/MTOX family.</text>
</comment>
<reference evidence="8 9" key="2">
    <citation type="journal article" date="2012" name="PLoS Pathog.">
        <title>Diverse lifestyles and strategies of plant pathogenesis encoded in the genomes of eighteen Dothideomycetes fungi.</title>
        <authorList>
            <person name="Ohm R.A."/>
            <person name="Feau N."/>
            <person name="Henrissat B."/>
            <person name="Schoch C.L."/>
            <person name="Horwitz B.A."/>
            <person name="Barry K.W."/>
            <person name="Condon B.J."/>
            <person name="Copeland A.C."/>
            <person name="Dhillon B."/>
            <person name="Glaser F."/>
            <person name="Hesse C.N."/>
            <person name="Kosti I."/>
            <person name="LaButti K."/>
            <person name="Lindquist E.A."/>
            <person name="Lucas S."/>
            <person name="Salamov A.A."/>
            <person name="Bradshaw R.E."/>
            <person name="Ciuffetti L."/>
            <person name="Hamelin R.C."/>
            <person name="Kema G.H.J."/>
            <person name="Lawrence C."/>
            <person name="Scott J.A."/>
            <person name="Spatafora J.W."/>
            <person name="Turgeon B.G."/>
            <person name="de Wit P.J.G.M."/>
            <person name="Zhong S."/>
            <person name="Goodwin S.B."/>
            <person name="Grigoriev I.V."/>
        </authorList>
    </citation>
    <scope>NUCLEOTIDE SEQUENCE [LARGE SCALE GENOMIC DNA]</scope>
    <source>
        <strain evidence="9">NZE10 / CBS 128990</strain>
    </source>
</reference>
<dbReference type="InterPro" id="IPR006076">
    <property type="entry name" value="FAD-dep_OxRdtase"/>
</dbReference>
<evidence type="ECO:0000256" key="4">
    <source>
        <dbReference type="ARBA" id="ARBA00022827"/>
    </source>
</evidence>
<dbReference type="Pfam" id="PF01266">
    <property type="entry name" value="DAO"/>
    <property type="match status" value="1"/>
</dbReference>
<dbReference type="Gene3D" id="3.30.9.10">
    <property type="entry name" value="D-Amino Acid Oxidase, subunit A, domain 2"/>
    <property type="match status" value="1"/>
</dbReference>
<feature type="transmembrane region" description="Helical" evidence="6">
    <location>
        <begin position="12"/>
        <end position="29"/>
    </location>
</feature>
<dbReference type="Gene3D" id="3.50.50.60">
    <property type="entry name" value="FAD/NAD(P)-binding domain"/>
    <property type="match status" value="1"/>
</dbReference>
<evidence type="ECO:0000256" key="3">
    <source>
        <dbReference type="ARBA" id="ARBA00022630"/>
    </source>
</evidence>
<accession>N1PYU7</accession>
<comment type="cofactor">
    <cofactor evidence="1">
        <name>FAD</name>
        <dbReference type="ChEBI" id="CHEBI:57692"/>
    </cofactor>
</comment>
<dbReference type="GO" id="GO:0008115">
    <property type="term" value="F:sarcosine oxidase activity"/>
    <property type="evidence" value="ECO:0007669"/>
    <property type="project" value="TreeGrafter"/>
</dbReference>
<protein>
    <recommendedName>
        <fullName evidence="7">FAD dependent oxidoreductase domain-containing protein</fullName>
    </recommendedName>
</protein>